<dbReference type="SUPFAM" id="SSF53901">
    <property type="entry name" value="Thiolase-like"/>
    <property type="match status" value="2"/>
</dbReference>
<dbReference type="Pfam" id="PF00108">
    <property type="entry name" value="Thiolase_N"/>
    <property type="match status" value="1"/>
</dbReference>
<feature type="domain" description="Thiolase N-terminal" evidence="1">
    <location>
        <begin position="13"/>
        <end position="176"/>
    </location>
</feature>
<accession>A0ABN3IG94</accession>
<evidence type="ECO:0000313" key="3">
    <source>
        <dbReference type="EMBL" id="GAA2403806.1"/>
    </source>
</evidence>
<reference evidence="3 4" key="1">
    <citation type="journal article" date="2019" name="Int. J. Syst. Evol. Microbiol.">
        <title>The Global Catalogue of Microorganisms (GCM) 10K type strain sequencing project: providing services to taxonomists for standard genome sequencing and annotation.</title>
        <authorList>
            <consortium name="The Broad Institute Genomics Platform"/>
            <consortium name="The Broad Institute Genome Sequencing Center for Infectious Disease"/>
            <person name="Wu L."/>
            <person name="Ma J."/>
        </authorList>
    </citation>
    <scope>NUCLEOTIDE SEQUENCE [LARGE SCALE GENOMIC DNA]</scope>
    <source>
        <strain evidence="3 4">JCM 3325</strain>
    </source>
</reference>
<dbReference type="PANTHER" id="PTHR42870">
    <property type="entry name" value="ACETYL-COA C-ACETYLTRANSFERASE"/>
    <property type="match status" value="1"/>
</dbReference>
<evidence type="ECO:0000259" key="1">
    <source>
        <dbReference type="Pfam" id="PF00108"/>
    </source>
</evidence>
<dbReference type="Proteomes" id="UP001501231">
    <property type="component" value="Unassembled WGS sequence"/>
</dbReference>
<dbReference type="Gene3D" id="3.40.47.10">
    <property type="match status" value="1"/>
</dbReference>
<evidence type="ECO:0000313" key="4">
    <source>
        <dbReference type="Proteomes" id="UP001501231"/>
    </source>
</evidence>
<evidence type="ECO:0000259" key="2">
    <source>
        <dbReference type="Pfam" id="PF22691"/>
    </source>
</evidence>
<dbReference type="PANTHER" id="PTHR42870:SF1">
    <property type="entry name" value="NON-SPECIFIC LIPID-TRANSFER PROTEIN-LIKE 2"/>
    <property type="match status" value="1"/>
</dbReference>
<dbReference type="InterPro" id="IPR016039">
    <property type="entry name" value="Thiolase-like"/>
</dbReference>
<proteinExistence type="predicted"/>
<dbReference type="Pfam" id="PF22691">
    <property type="entry name" value="Thiolase_C_1"/>
    <property type="match status" value="1"/>
</dbReference>
<dbReference type="InterPro" id="IPR055140">
    <property type="entry name" value="Thiolase_C_2"/>
</dbReference>
<dbReference type="InterPro" id="IPR002155">
    <property type="entry name" value="Thiolase"/>
</dbReference>
<gene>
    <name evidence="3" type="ORF">GCM10010191_09290</name>
</gene>
<organism evidence="3 4">
    <name type="scientific">Actinomadura vinacea</name>
    <dbReference type="NCBI Taxonomy" id="115336"/>
    <lineage>
        <taxon>Bacteria</taxon>
        <taxon>Bacillati</taxon>
        <taxon>Actinomycetota</taxon>
        <taxon>Actinomycetes</taxon>
        <taxon>Streptosporangiales</taxon>
        <taxon>Thermomonosporaceae</taxon>
        <taxon>Actinomadura</taxon>
    </lineage>
</organism>
<dbReference type="RefSeq" id="WP_344587177.1">
    <property type="nucleotide sequence ID" value="NZ_BAAARW010000003.1"/>
</dbReference>
<dbReference type="CDD" id="cd00829">
    <property type="entry name" value="SCP-x_thiolase"/>
    <property type="match status" value="1"/>
</dbReference>
<sequence>MRNVVVAGVGIHPFGRFEYGYREMGAYAAQEALADAGVPIEDVEMVLVANVGAEMAKGHNLVNRLRYLSKPVINVEAACASSGSALALASSLIESGSHGVVLCVGVEKAARGFIPESGFERWQIETGLGVNPLYFAVQAQELLRDTDATVEDLADVSVKNHRHAVHNPNAMYRKEVSREEVLASRDVCPPLRLLMLCAPNEGAAATVLMSADEARRRGVGDPVRLAAVGLVSRGPDDWFVPAPSFQAERTNLTARAMALAAEQGGIGATDVDLVECQDTDAASELLAYRELGLCEHGEEARLLRSGDTALGGRIPVNVSGGLLSKGEPLGASGLGQLHELVTQVRGRAGARQVEGARTGLGHVMGAGHNACVVVVQR</sequence>
<keyword evidence="4" id="KW-1185">Reference proteome</keyword>
<protein>
    <submittedName>
        <fullName evidence="3">Thiolase family protein</fullName>
    </submittedName>
</protein>
<dbReference type="EMBL" id="BAAARW010000003">
    <property type="protein sequence ID" value="GAA2403806.1"/>
    <property type="molecule type" value="Genomic_DNA"/>
</dbReference>
<dbReference type="PIRSF" id="PIRSF000429">
    <property type="entry name" value="Ac-CoA_Ac_transf"/>
    <property type="match status" value="1"/>
</dbReference>
<comment type="caution">
    <text evidence="3">The sequence shown here is derived from an EMBL/GenBank/DDBJ whole genome shotgun (WGS) entry which is preliminary data.</text>
</comment>
<dbReference type="InterPro" id="IPR020616">
    <property type="entry name" value="Thiolase_N"/>
</dbReference>
<feature type="domain" description="Thiolase C-terminal" evidence="2">
    <location>
        <begin position="253"/>
        <end position="374"/>
    </location>
</feature>
<name>A0ABN3IG94_9ACTN</name>